<dbReference type="InterPro" id="IPR043502">
    <property type="entry name" value="DNA/RNA_pol_sf"/>
</dbReference>
<dbReference type="Pfam" id="PF00078">
    <property type="entry name" value="RVT_1"/>
    <property type="match status" value="1"/>
</dbReference>
<protein>
    <submittedName>
        <fullName evidence="3">Putative RNA-directed DNA polymerase, eukaryota, reverse transcriptase zinc-binding domain protein</fullName>
    </submittedName>
</protein>
<feature type="compositionally biased region" description="Polar residues" evidence="1">
    <location>
        <begin position="126"/>
        <end position="139"/>
    </location>
</feature>
<accession>A0A6L2K9F4</accession>
<dbReference type="PROSITE" id="PS50878">
    <property type="entry name" value="RT_POL"/>
    <property type="match status" value="1"/>
</dbReference>
<dbReference type="SUPFAM" id="SSF56672">
    <property type="entry name" value="DNA/RNA polymerases"/>
    <property type="match status" value="1"/>
</dbReference>
<name>A0A6L2K9F4_TANCI</name>
<gene>
    <name evidence="3" type="ORF">Tci_017974</name>
</gene>
<evidence type="ECO:0000259" key="2">
    <source>
        <dbReference type="PROSITE" id="PS50878"/>
    </source>
</evidence>
<feature type="compositionally biased region" description="Acidic residues" evidence="1">
    <location>
        <begin position="215"/>
        <end position="233"/>
    </location>
</feature>
<feature type="region of interest" description="Disordered" evidence="1">
    <location>
        <begin position="192"/>
        <end position="250"/>
    </location>
</feature>
<dbReference type="PANTHER" id="PTHR33116:SF79">
    <property type="entry name" value="REVERSE TRANSCRIPTASE DOMAIN, ZINC FINGER, CCHC-TYPE-RELATED"/>
    <property type="match status" value="1"/>
</dbReference>
<evidence type="ECO:0000256" key="1">
    <source>
        <dbReference type="SAM" id="MobiDB-lite"/>
    </source>
</evidence>
<organism evidence="3">
    <name type="scientific">Tanacetum cinerariifolium</name>
    <name type="common">Dalmatian daisy</name>
    <name type="synonym">Chrysanthemum cinerariifolium</name>
    <dbReference type="NCBI Taxonomy" id="118510"/>
    <lineage>
        <taxon>Eukaryota</taxon>
        <taxon>Viridiplantae</taxon>
        <taxon>Streptophyta</taxon>
        <taxon>Embryophyta</taxon>
        <taxon>Tracheophyta</taxon>
        <taxon>Spermatophyta</taxon>
        <taxon>Magnoliopsida</taxon>
        <taxon>eudicotyledons</taxon>
        <taxon>Gunneridae</taxon>
        <taxon>Pentapetalae</taxon>
        <taxon>asterids</taxon>
        <taxon>campanulids</taxon>
        <taxon>Asterales</taxon>
        <taxon>Asteraceae</taxon>
        <taxon>Asteroideae</taxon>
        <taxon>Anthemideae</taxon>
        <taxon>Anthemidinae</taxon>
        <taxon>Tanacetum</taxon>
    </lineage>
</organism>
<dbReference type="InterPro" id="IPR036691">
    <property type="entry name" value="Endo/exonu/phosph_ase_sf"/>
</dbReference>
<dbReference type="PANTHER" id="PTHR33116">
    <property type="entry name" value="REVERSE TRANSCRIPTASE ZINC-BINDING DOMAIN-CONTAINING PROTEIN-RELATED-RELATED"/>
    <property type="match status" value="1"/>
</dbReference>
<feature type="compositionally biased region" description="Polar residues" evidence="1">
    <location>
        <begin position="237"/>
        <end position="246"/>
    </location>
</feature>
<evidence type="ECO:0000313" key="3">
    <source>
        <dbReference type="EMBL" id="GEU45996.1"/>
    </source>
</evidence>
<keyword evidence="3" id="KW-0695">RNA-directed DNA polymerase</keyword>
<keyword evidence="3" id="KW-0808">Transferase</keyword>
<sequence>MHILVRNFTYVSDVMIVEDISTVIDPRVSHVILRKPFVELSDMTYDSSLGVMRLTNGNQEIAYKMPHKIEQYDSFSNDEKENMKSIYLRNDEKKKKGIEYVMSNKLRFYKECLELGPEYRTDQDESSGGTSKNRRGGTQFNRTTGRVCILTTHLELIHTTSYVPAGKNLIPICIQETDGDIDSLFNGYSFDSSSDEDDTVFDNDTVGDNLGNERNDEDDDDDDNESEDGDEEKDSVTKSYGTTGKTTFGDGPLMENIGEYIASECMADLPMGAKRFTRMNTLGNKLSQIDRILVSQYVVDLWPHSHTITLPREFSDHCPLLLSNLGADYGPIPFKLYNSWLQHKDFPSIVHNSWNSMPLGPLRNVSLHPSVSFKSKLQCLKSNIKIWRQRVKEKERSASLALRNKIDTLDAKAEVSFPTDSEIISRNTYVKSLTDLEHSNIMDLKQKAKIRWALEGDENSRFFYAYFEKAFDSLSWSFLLSIMQQMSFSSKWRKWIHSCLNSAFASILINGSPTKEFKLERGLRQGDPLSPFLLIIAAEALNVAILEATNNNLFHGIKVGKDKVHISHLQFVDDALILGEWSISNAKNLSRILTCFHLASGLKVNFNKSKIFGIGVSYEELNVIASSLGCLASEFPCTYLGLPVGAKMSRCRGWEPLIKRFQNRLSKWKANTLSFGGRLALIKPCLVVWVFIIFQPSKHHRKSSISSKVCVEDFFWGGNSDVDKISWIAWDKVVSPRNKCGLGIGSLITSNNSLLTKWWWRFRNEGTSLWCNVICSIHGPTGGVLNSNSHKKASGTWSRIINLKHELTKVGINLPTVLKKKIGDGRSTSFWHDHWLGGTTLQESFPLLYRLELNKNCLVCERTINSLSNNNVTVTSISHPMPSISWTWRSFRSEEELNEQNDLINLLVTSQMIPMFGNSPMMPQEDFLLITCESSSPPCQVTITLIPPDGISYCHRRRGIDLDTVRCPLCNNDIETEDHIFVKCPLAIDTWKGCKPLERMDVGGSASASPCSSYQPSLYASYHPSPPSSSIASPSSSSYTPNTHPDSLIPWLKNLSSSSLSSYSSKLPHLYFHTGSISAPVTPPMSSPKVRSPPCEPHSEWFTGFDNNADIPMVEVVSDEFAFGSNAGGRVKPWEGERIHEVFGSGDLELTLGSSKTR</sequence>
<dbReference type="Gene3D" id="3.60.10.10">
    <property type="entry name" value="Endonuclease/exonuclease/phosphatase"/>
    <property type="match status" value="1"/>
</dbReference>
<dbReference type="InterPro" id="IPR000477">
    <property type="entry name" value="RT_dom"/>
</dbReference>
<dbReference type="AlphaFoldDB" id="A0A6L2K9F4"/>
<reference evidence="3" key="1">
    <citation type="journal article" date="2019" name="Sci. Rep.">
        <title>Draft genome of Tanacetum cinerariifolium, the natural source of mosquito coil.</title>
        <authorList>
            <person name="Yamashiro T."/>
            <person name="Shiraishi A."/>
            <person name="Satake H."/>
            <person name="Nakayama K."/>
        </authorList>
    </citation>
    <scope>NUCLEOTIDE SEQUENCE</scope>
</reference>
<dbReference type="SUPFAM" id="SSF56219">
    <property type="entry name" value="DNase I-like"/>
    <property type="match status" value="1"/>
</dbReference>
<keyword evidence="3" id="KW-0548">Nucleotidyltransferase</keyword>
<dbReference type="GO" id="GO:0003964">
    <property type="term" value="F:RNA-directed DNA polymerase activity"/>
    <property type="evidence" value="ECO:0007669"/>
    <property type="project" value="UniProtKB-KW"/>
</dbReference>
<feature type="domain" description="Reverse transcriptase" evidence="2">
    <location>
        <begin position="390"/>
        <end position="644"/>
    </location>
</feature>
<comment type="caution">
    <text evidence="3">The sequence shown here is derived from an EMBL/GenBank/DDBJ whole genome shotgun (WGS) entry which is preliminary data.</text>
</comment>
<feature type="region of interest" description="Disordered" evidence="1">
    <location>
        <begin position="119"/>
        <end position="139"/>
    </location>
</feature>
<dbReference type="EMBL" id="BKCJ010002064">
    <property type="protein sequence ID" value="GEU45996.1"/>
    <property type="molecule type" value="Genomic_DNA"/>
</dbReference>
<proteinExistence type="predicted"/>